<evidence type="ECO:0000313" key="3">
    <source>
        <dbReference type="EMBL" id="CYW05435.1"/>
    </source>
</evidence>
<gene>
    <name evidence="4" type="ORF">EI220_11180</name>
    <name evidence="5" type="ORF">EI998_08505</name>
    <name evidence="2" type="ORF">ERS132385_00308</name>
    <name evidence="3" type="ORF">ERS132461_01160</name>
</gene>
<evidence type="ECO:0000313" key="4">
    <source>
        <dbReference type="EMBL" id="RRN48613.1"/>
    </source>
</evidence>
<reference evidence="6 7" key="1">
    <citation type="submission" date="2016-02" db="EMBL/GenBank/DDBJ databases">
        <authorList>
            <consortium name="Pathogen Informatics"/>
        </authorList>
    </citation>
    <scope>NUCLEOTIDE SEQUENCE [LARGE SCALE GENOMIC DNA]</scope>
    <source>
        <strain evidence="2 7">LSS23</strain>
        <strain evidence="3 6">LSS99</strain>
    </source>
</reference>
<dbReference type="EMBL" id="FIFW01000002">
    <property type="protein sequence ID" value="CYU22128.1"/>
    <property type="molecule type" value="Genomic_DNA"/>
</dbReference>
<dbReference type="RefSeq" id="WP_024398777.1">
    <property type="nucleotide sequence ID" value="NZ_CEEO01000004.1"/>
</dbReference>
<evidence type="ECO:0000313" key="8">
    <source>
        <dbReference type="Proteomes" id="UP000274117"/>
    </source>
</evidence>
<reference evidence="5 8" key="4">
    <citation type="submission" date="2018-12" db="EMBL/GenBank/DDBJ databases">
        <title>Whole-genome sequences of fifteen clinical Streptococcus suis strains isolated from pigs between 2006 and 2018.</title>
        <authorList>
            <person name="Stevens M.J.A."/>
            <person name="Cernela N."/>
            <person name="Spoerry Serrano N."/>
            <person name="Schmitt S."/>
            <person name="Schrenzel J."/>
            <person name="Stephan R."/>
        </authorList>
    </citation>
    <scope>NUCLEOTIDE SEQUENCE [LARGE SCALE GENOMIC DNA]</scope>
    <source>
        <strain evidence="5 8">PP422</strain>
    </source>
</reference>
<dbReference type="Proteomes" id="UP000274117">
    <property type="component" value="Unassembled WGS sequence"/>
</dbReference>
<dbReference type="Pfam" id="PF05016">
    <property type="entry name" value="ParE_toxin"/>
    <property type="match status" value="1"/>
</dbReference>
<reference evidence="5 8" key="3">
    <citation type="submission" date="2018-11" db="EMBL/GenBank/DDBJ databases">
        <authorList>
            <person name="Stevens M.J."/>
            <person name="Cernela N."/>
            <person name="Spoerry Serrano N."/>
            <person name="Schmitt S."/>
            <person name="Schrenzel J."/>
            <person name="Stephan R."/>
        </authorList>
    </citation>
    <scope>NUCLEOTIDE SEQUENCE [LARGE SCALE GENOMIC DNA]</scope>
    <source>
        <strain evidence="5 8">PP422</strain>
    </source>
</reference>
<dbReference type="EMBL" id="RSDO01000015">
    <property type="protein sequence ID" value="RRR51628.1"/>
    <property type="molecule type" value="Genomic_DNA"/>
</dbReference>
<name>A0A0Z8DU95_STRSU</name>
<accession>A0A0Z8DU95</accession>
<evidence type="ECO:0000313" key="2">
    <source>
        <dbReference type="EMBL" id="CYU22128.1"/>
    </source>
</evidence>
<organism evidence="5 8">
    <name type="scientific">Streptococcus suis</name>
    <dbReference type="NCBI Taxonomy" id="1307"/>
    <lineage>
        <taxon>Bacteria</taxon>
        <taxon>Bacillati</taxon>
        <taxon>Bacillota</taxon>
        <taxon>Bacilli</taxon>
        <taxon>Lactobacillales</taxon>
        <taxon>Streptococcaceae</taxon>
        <taxon>Streptococcus</taxon>
    </lineage>
</organism>
<dbReference type="AlphaFoldDB" id="A0A0Z8DU95"/>
<proteinExistence type="predicted"/>
<dbReference type="InterPro" id="IPR007712">
    <property type="entry name" value="RelE/ParE_toxin"/>
</dbReference>
<evidence type="ECO:0000313" key="7">
    <source>
        <dbReference type="Proteomes" id="UP000073434"/>
    </source>
</evidence>
<dbReference type="Proteomes" id="UP000073388">
    <property type="component" value="Unassembled WGS sequence"/>
</dbReference>
<evidence type="ECO:0000256" key="1">
    <source>
        <dbReference type="ARBA" id="ARBA00022649"/>
    </source>
</evidence>
<dbReference type="Proteomes" id="UP000278566">
    <property type="component" value="Unassembled WGS sequence"/>
</dbReference>
<evidence type="ECO:0000313" key="9">
    <source>
        <dbReference type="Proteomes" id="UP000278566"/>
    </source>
</evidence>
<keyword evidence="1" id="KW-1277">Toxin-antitoxin system</keyword>
<dbReference type="EMBL" id="RRZO01000075">
    <property type="protein sequence ID" value="RRN48613.1"/>
    <property type="molecule type" value="Genomic_DNA"/>
</dbReference>
<dbReference type="EMBL" id="FIIX01000022">
    <property type="protein sequence ID" value="CYW05435.1"/>
    <property type="molecule type" value="Genomic_DNA"/>
</dbReference>
<evidence type="ECO:0000313" key="6">
    <source>
        <dbReference type="Proteomes" id="UP000073388"/>
    </source>
</evidence>
<dbReference type="InterPro" id="IPR035093">
    <property type="entry name" value="RelE/ParE_toxin_dom_sf"/>
</dbReference>
<dbReference type="Gene3D" id="3.30.2310.20">
    <property type="entry name" value="RelE-like"/>
    <property type="match status" value="1"/>
</dbReference>
<protein>
    <submittedName>
        <fullName evidence="2">Plasmid stabilisation system protein</fullName>
    </submittedName>
    <submittedName>
        <fullName evidence="5">Type II toxin-antitoxin system RelE/ParE family toxin</fullName>
    </submittedName>
</protein>
<sequence length="113" mass="13113">MVYEVHLSAKAEQDLEEIYQYYVREFSESSARKVLASLSTAILTLEIFPEGYIDLDARLGRALFPEGKTRMIPGKQHLIFYLIRGSRVDILRIRGARTDYLNNLDNLFKQTLK</sequence>
<dbReference type="Proteomes" id="UP000073434">
    <property type="component" value="Unassembled WGS sequence"/>
</dbReference>
<reference evidence="4 9" key="2">
    <citation type="submission" date="2018-11" db="EMBL/GenBank/DDBJ databases">
        <title>Changes in penicillin susceptibility of Streptococcus suis isolates by amino acid alterations in the penicillin-binding protein.</title>
        <authorList>
            <person name="Niemann L."/>
            <person name="Eichhorn I."/>
        </authorList>
    </citation>
    <scope>NUCLEOTIDE SEQUENCE [LARGE SCALE GENOMIC DNA]</scope>
    <source>
        <strain evidence="4 9">IMT40738</strain>
    </source>
</reference>
<evidence type="ECO:0000313" key="5">
    <source>
        <dbReference type="EMBL" id="RRR51628.1"/>
    </source>
</evidence>